<evidence type="ECO:0000259" key="4">
    <source>
        <dbReference type="Pfam" id="PF08241"/>
    </source>
</evidence>
<sequence length="261" mass="28855">MSAYDPWDENAPANAFERAGSEYQDYRPSYPPESVRAALGAEDARGLRVVDVGAGTGKFSYRAVEAGARVWAVEPAQAMRRQLAVIQKKYPDDLQVVATTAEATDLPSGFADAVVFAQSWHWVEPGAALSEAARILRPGGHVAIVFNQMDVAIPWVHRLTRIMRSGDVHTPSRPPLLSSDWTVPSLHKTDFVTGLDIEGVKALARTRSSYLKSTAANRQKMQANLQWYLAEHLGYTETDIIDIPYYTLVWKTLPKRGASDI</sequence>
<comment type="similarity">
    <text evidence="1">Belongs to the methyltransferase superfamily.</text>
</comment>
<dbReference type="Gene3D" id="3.40.50.150">
    <property type="entry name" value="Vaccinia Virus protein VP39"/>
    <property type="match status" value="1"/>
</dbReference>
<evidence type="ECO:0000256" key="3">
    <source>
        <dbReference type="ARBA" id="ARBA00022679"/>
    </source>
</evidence>
<keyword evidence="2" id="KW-0489">Methyltransferase</keyword>
<dbReference type="EMBL" id="AGWN01000001">
    <property type="protein sequence ID" value="EPD31282.1"/>
    <property type="molecule type" value="Genomic_DNA"/>
</dbReference>
<dbReference type="RefSeq" id="WP_016444393.1">
    <property type="nucleotide sequence ID" value="NZ_KE150266.1"/>
</dbReference>
<proteinExistence type="inferred from homology"/>
<keyword evidence="3" id="KW-0808">Transferase</keyword>
<evidence type="ECO:0000256" key="2">
    <source>
        <dbReference type="ARBA" id="ARBA00022603"/>
    </source>
</evidence>
<accession>A0A9W5VWR1</accession>
<dbReference type="GO" id="GO:0008757">
    <property type="term" value="F:S-adenosylmethionine-dependent methyltransferase activity"/>
    <property type="evidence" value="ECO:0007669"/>
    <property type="project" value="InterPro"/>
</dbReference>
<dbReference type="Pfam" id="PF08241">
    <property type="entry name" value="Methyltransf_11"/>
    <property type="match status" value="1"/>
</dbReference>
<dbReference type="InterPro" id="IPR013216">
    <property type="entry name" value="Methyltransf_11"/>
</dbReference>
<evidence type="ECO:0000313" key="5">
    <source>
        <dbReference type="EMBL" id="EPD31282.1"/>
    </source>
</evidence>
<dbReference type="OrthoDB" id="9797252at2"/>
<dbReference type="InterPro" id="IPR051052">
    <property type="entry name" value="Diverse_substrate_MTase"/>
</dbReference>
<evidence type="ECO:0000313" key="6">
    <source>
        <dbReference type="Proteomes" id="UP000014387"/>
    </source>
</evidence>
<dbReference type="InterPro" id="IPR029063">
    <property type="entry name" value="SAM-dependent_MTases_sf"/>
</dbReference>
<name>A0A9W5VWR1_9ACTO</name>
<evidence type="ECO:0000256" key="1">
    <source>
        <dbReference type="ARBA" id="ARBA00008361"/>
    </source>
</evidence>
<dbReference type="GO" id="GO:0032259">
    <property type="term" value="P:methylation"/>
    <property type="evidence" value="ECO:0007669"/>
    <property type="project" value="UniProtKB-KW"/>
</dbReference>
<protein>
    <recommendedName>
        <fullName evidence="4">Methyltransferase type 11 domain-containing protein</fullName>
    </recommendedName>
</protein>
<feature type="domain" description="Methyltransferase type 11" evidence="4">
    <location>
        <begin position="50"/>
        <end position="144"/>
    </location>
</feature>
<organism evidence="5 6">
    <name type="scientific">Gleimia europaea ACS-120-V-Col10b</name>
    <dbReference type="NCBI Taxonomy" id="883069"/>
    <lineage>
        <taxon>Bacteria</taxon>
        <taxon>Bacillati</taxon>
        <taxon>Actinomycetota</taxon>
        <taxon>Actinomycetes</taxon>
        <taxon>Actinomycetales</taxon>
        <taxon>Actinomycetaceae</taxon>
        <taxon>Gleimia</taxon>
    </lineage>
</organism>
<gene>
    <name evidence="5" type="ORF">HMPREF9238_01050</name>
</gene>
<reference evidence="5 6" key="1">
    <citation type="submission" date="2013-05" db="EMBL/GenBank/DDBJ databases">
        <title>The Genome Sequence of Actinomyces europaeus ACS-120-V-COL10B.</title>
        <authorList>
            <consortium name="The Broad Institute Genomics Platform"/>
            <person name="Earl A."/>
            <person name="Ward D."/>
            <person name="Feldgarden M."/>
            <person name="Gevers D."/>
            <person name="Saerens B."/>
            <person name="Vaneechoutte M."/>
            <person name="Walker B."/>
            <person name="Young S."/>
            <person name="Zeng Q."/>
            <person name="Gargeya S."/>
            <person name="Fitzgerald M."/>
            <person name="Haas B."/>
            <person name="Abouelleil A."/>
            <person name="Allen A.W."/>
            <person name="Alvarado L."/>
            <person name="Arachchi H.M."/>
            <person name="Berlin A.M."/>
            <person name="Chapman S.B."/>
            <person name="Gainer-Dewar J."/>
            <person name="Goldberg J."/>
            <person name="Griggs A."/>
            <person name="Gujja S."/>
            <person name="Hansen M."/>
            <person name="Howarth C."/>
            <person name="Imamovic A."/>
            <person name="Ireland A."/>
            <person name="Larimer J."/>
            <person name="McCowan C."/>
            <person name="Murphy C."/>
            <person name="Pearson M."/>
            <person name="Poon T.W."/>
            <person name="Priest M."/>
            <person name="Roberts A."/>
            <person name="Saif S."/>
            <person name="Shea T."/>
            <person name="Sisk P."/>
            <person name="Sykes S."/>
            <person name="Wortman J."/>
            <person name="Nusbaum C."/>
            <person name="Birren B."/>
        </authorList>
    </citation>
    <scope>NUCLEOTIDE SEQUENCE [LARGE SCALE GENOMIC DNA]</scope>
    <source>
        <strain evidence="5 6">ACS-120-V-Col10b</strain>
    </source>
</reference>
<dbReference type="SUPFAM" id="SSF53335">
    <property type="entry name" value="S-adenosyl-L-methionine-dependent methyltransferases"/>
    <property type="match status" value="1"/>
</dbReference>
<dbReference type="CDD" id="cd02440">
    <property type="entry name" value="AdoMet_MTases"/>
    <property type="match status" value="1"/>
</dbReference>
<dbReference type="PANTHER" id="PTHR44942">
    <property type="entry name" value="METHYLTRANSF_11 DOMAIN-CONTAINING PROTEIN"/>
    <property type="match status" value="1"/>
</dbReference>
<dbReference type="Proteomes" id="UP000014387">
    <property type="component" value="Unassembled WGS sequence"/>
</dbReference>
<comment type="caution">
    <text evidence="5">The sequence shown here is derived from an EMBL/GenBank/DDBJ whole genome shotgun (WGS) entry which is preliminary data.</text>
</comment>
<keyword evidence="6" id="KW-1185">Reference proteome</keyword>
<dbReference type="PANTHER" id="PTHR44942:SF4">
    <property type="entry name" value="METHYLTRANSFERASE TYPE 11 DOMAIN-CONTAINING PROTEIN"/>
    <property type="match status" value="1"/>
</dbReference>
<dbReference type="AlphaFoldDB" id="A0A9W5VWR1"/>